<dbReference type="EMBL" id="JAVRFF010000042">
    <property type="protein sequence ID" value="MDT0476386.1"/>
    <property type="molecule type" value="Genomic_DNA"/>
</dbReference>
<accession>A0ABU2UU27</accession>
<evidence type="ECO:0000313" key="3">
    <source>
        <dbReference type="EMBL" id="MDT0476386.1"/>
    </source>
</evidence>
<feature type="region of interest" description="Disordered" evidence="1">
    <location>
        <begin position="1"/>
        <end position="28"/>
    </location>
</feature>
<gene>
    <name evidence="3" type="ORF">RM863_30085</name>
</gene>
<keyword evidence="4" id="KW-1185">Reference proteome</keyword>
<comment type="caution">
    <text evidence="3">The sequence shown here is derived from an EMBL/GenBank/DDBJ whole genome shotgun (WGS) entry which is preliminary data.</text>
</comment>
<sequence>MIEHDTTAHQTTAHETTHRTTTGGRAGHRTGRTLLGVCLAAGLTLALAGAGTAQAAGSAARSTPTCAASALKATFGERLGGGMNHQGVVLRLRNLSGSSCDLRGFPGLGLEDAAHRALPSHTAWGDTWYVKNPGKKTLTLKDGESAEAVLAWTHANTGTSEAVHASALRITPPASTAYKTLAFPEWVDHGDLTVTALARHITVTG</sequence>
<organism evidence="3 4">
    <name type="scientific">Streptomyces hintoniae</name>
    <dbReference type="NCBI Taxonomy" id="3075521"/>
    <lineage>
        <taxon>Bacteria</taxon>
        <taxon>Bacillati</taxon>
        <taxon>Actinomycetota</taxon>
        <taxon>Actinomycetes</taxon>
        <taxon>Kitasatosporales</taxon>
        <taxon>Streptomycetaceae</taxon>
        <taxon>Streptomyces</taxon>
    </lineage>
</organism>
<name>A0ABU2UU27_9ACTN</name>
<dbReference type="RefSeq" id="WP_311637041.1">
    <property type="nucleotide sequence ID" value="NZ_JAVRFF010000042.1"/>
</dbReference>
<dbReference type="Proteomes" id="UP001180489">
    <property type="component" value="Unassembled WGS sequence"/>
</dbReference>
<reference evidence="3" key="1">
    <citation type="submission" date="2024-05" db="EMBL/GenBank/DDBJ databases">
        <title>30 novel species of actinomycetes from the DSMZ collection.</title>
        <authorList>
            <person name="Nouioui I."/>
        </authorList>
    </citation>
    <scope>NUCLEOTIDE SEQUENCE</scope>
    <source>
        <strain evidence="3">DSM 41014</strain>
    </source>
</reference>
<feature type="domain" description="DUF4232" evidence="2">
    <location>
        <begin position="66"/>
        <end position="197"/>
    </location>
</feature>
<evidence type="ECO:0000259" key="2">
    <source>
        <dbReference type="Pfam" id="PF14016"/>
    </source>
</evidence>
<dbReference type="Pfam" id="PF14016">
    <property type="entry name" value="DUF4232"/>
    <property type="match status" value="1"/>
</dbReference>
<evidence type="ECO:0000256" key="1">
    <source>
        <dbReference type="SAM" id="MobiDB-lite"/>
    </source>
</evidence>
<evidence type="ECO:0000313" key="4">
    <source>
        <dbReference type="Proteomes" id="UP001180489"/>
    </source>
</evidence>
<protein>
    <submittedName>
        <fullName evidence="3">DUF4232 domain-containing protein</fullName>
    </submittedName>
</protein>
<feature type="compositionally biased region" description="Low complexity" evidence="1">
    <location>
        <begin position="8"/>
        <end position="23"/>
    </location>
</feature>
<proteinExistence type="predicted"/>
<dbReference type="InterPro" id="IPR025326">
    <property type="entry name" value="DUF4232"/>
</dbReference>